<evidence type="ECO:0000256" key="2">
    <source>
        <dbReference type="ARBA" id="ARBA00006727"/>
    </source>
</evidence>
<protein>
    <submittedName>
        <fullName evidence="6">Major facilitator superfamily domain-containing protein</fullName>
    </submittedName>
</protein>
<accession>A0A6A5Z7R8</accession>
<feature type="transmembrane region" description="Helical" evidence="4">
    <location>
        <begin position="309"/>
        <end position="327"/>
    </location>
</feature>
<dbReference type="EMBL" id="ML977323">
    <property type="protein sequence ID" value="KAF2115462.1"/>
    <property type="molecule type" value="Genomic_DNA"/>
</dbReference>
<evidence type="ECO:0000259" key="5">
    <source>
        <dbReference type="PROSITE" id="PS50850"/>
    </source>
</evidence>
<keyword evidence="4" id="KW-0472">Membrane</keyword>
<dbReference type="Gene3D" id="1.20.1250.20">
    <property type="entry name" value="MFS general substrate transporter like domains"/>
    <property type="match status" value="1"/>
</dbReference>
<feature type="region of interest" description="Disordered" evidence="3">
    <location>
        <begin position="1"/>
        <end position="30"/>
    </location>
</feature>
<dbReference type="PANTHER" id="PTHR11360:SF287">
    <property type="entry name" value="MFS MONOCARBOXYLATE TRANSPORTER"/>
    <property type="match status" value="1"/>
</dbReference>
<dbReference type="GO" id="GO:0022857">
    <property type="term" value="F:transmembrane transporter activity"/>
    <property type="evidence" value="ECO:0007669"/>
    <property type="project" value="InterPro"/>
</dbReference>
<feature type="transmembrane region" description="Helical" evidence="4">
    <location>
        <begin position="169"/>
        <end position="188"/>
    </location>
</feature>
<feature type="transmembrane region" description="Helical" evidence="4">
    <location>
        <begin position="333"/>
        <end position="353"/>
    </location>
</feature>
<dbReference type="InterPro" id="IPR020846">
    <property type="entry name" value="MFS_dom"/>
</dbReference>
<keyword evidence="7" id="KW-1185">Reference proteome</keyword>
<dbReference type="PROSITE" id="PS50850">
    <property type="entry name" value="MFS"/>
    <property type="match status" value="1"/>
</dbReference>
<feature type="transmembrane region" description="Helical" evidence="4">
    <location>
        <begin position="139"/>
        <end position="157"/>
    </location>
</feature>
<evidence type="ECO:0000256" key="3">
    <source>
        <dbReference type="SAM" id="MobiDB-lite"/>
    </source>
</evidence>
<evidence type="ECO:0000256" key="4">
    <source>
        <dbReference type="SAM" id="Phobius"/>
    </source>
</evidence>
<feature type="transmembrane region" description="Helical" evidence="4">
    <location>
        <begin position="77"/>
        <end position="97"/>
    </location>
</feature>
<keyword evidence="4" id="KW-0812">Transmembrane</keyword>
<feature type="domain" description="Major facilitator superfamily (MFS) profile" evidence="5">
    <location>
        <begin position="245"/>
        <end position="467"/>
    </location>
</feature>
<organism evidence="6 7">
    <name type="scientific">Lophiotrema nucula</name>
    <dbReference type="NCBI Taxonomy" id="690887"/>
    <lineage>
        <taxon>Eukaryota</taxon>
        <taxon>Fungi</taxon>
        <taxon>Dikarya</taxon>
        <taxon>Ascomycota</taxon>
        <taxon>Pezizomycotina</taxon>
        <taxon>Dothideomycetes</taxon>
        <taxon>Pleosporomycetidae</taxon>
        <taxon>Pleosporales</taxon>
        <taxon>Lophiotremataceae</taxon>
        <taxon>Lophiotrema</taxon>
    </lineage>
</organism>
<feature type="transmembrane region" description="Helical" evidence="4">
    <location>
        <begin position="373"/>
        <end position="393"/>
    </location>
</feature>
<feature type="transmembrane region" description="Helical" evidence="4">
    <location>
        <begin position="240"/>
        <end position="260"/>
    </location>
</feature>
<feature type="transmembrane region" description="Helical" evidence="4">
    <location>
        <begin position="109"/>
        <end position="127"/>
    </location>
</feature>
<sequence>MTNVSEKASDESLDSTYTAHTVPPPQSELPPQDGGLQAWIFLFGASIVEAVTWGFPFCFGVFRDYYFTHPPFEGDGSLAIVGVMSNGCLQIWIPFLLQLLYKRPQYVRPMMWIGLAICVVSSIGGAFSRKPYQMILTQGALYGTGAGFLFAPILVLMSEWFDKRKSFAYGVMCADIGIGGTFLPTVYSKLLHRYGYRTTLLGWAVAVLVFTTPALLCIRHRVPPAARSEATAPRASNFSFFLKPSFYLLGASVFIQGMMVDLPGTYLPSFATDLQLNPTQGALALSMLNLATATGQISFGLFADWSGSFYPSLFLSTILSGLASLLIWGWSSIIASLIIFALIYGFSAGGYAVLRGRFSATVVGNEHDVSQGLMIFGVYTGIRGLGNIASGFVGTALVDERVQAQRGYAWKKWVPLVVFIGLGMFVAAVLGGAQYLVQVLNDRKRNQDSSAEDVHLDNIEQGLSDNS</sequence>
<feature type="transmembrane region" description="Helical" evidence="4">
    <location>
        <begin position="280"/>
        <end position="302"/>
    </location>
</feature>
<dbReference type="InterPro" id="IPR036259">
    <property type="entry name" value="MFS_trans_sf"/>
</dbReference>
<feature type="transmembrane region" description="Helical" evidence="4">
    <location>
        <begin position="200"/>
        <end position="219"/>
    </location>
</feature>
<keyword evidence="4" id="KW-1133">Transmembrane helix</keyword>
<dbReference type="InterPro" id="IPR050327">
    <property type="entry name" value="Proton-linked_MCT"/>
</dbReference>
<proteinExistence type="inferred from homology"/>
<comment type="subcellular location">
    <subcellularLocation>
        <location evidence="1">Membrane</location>
        <topology evidence="1">Multi-pass membrane protein</topology>
    </subcellularLocation>
</comment>
<evidence type="ECO:0000256" key="1">
    <source>
        <dbReference type="ARBA" id="ARBA00004141"/>
    </source>
</evidence>
<gene>
    <name evidence="6" type="ORF">BDV96DRAFT_659780</name>
</gene>
<evidence type="ECO:0000313" key="7">
    <source>
        <dbReference type="Proteomes" id="UP000799770"/>
    </source>
</evidence>
<feature type="transmembrane region" description="Helical" evidence="4">
    <location>
        <begin position="39"/>
        <end position="62"/>
    </location>
</feature>
<dbReference type="OrthoDB" id="2213137at2759"/>
<dbReference type="SUPFAM" id="SSF103473">
    <property type="entry name" value="MFS general substrate transporter"/>
    <property type="match status" value="1"/>
</dbReference>
<reference evidence="6" key="1">
    <citation type="journal article" date="2020" name="Stud. Mycol.">
        <title>101 Dothideomycetes genomes: a test case for predicting lifestyles and emergence of pathogens.</title>
        <authorList>
            <person name="Haridas S."/>
            <person name="Albert R."/>
            <person name="Binder M."/>
            <person name="Bloem J."/>
            <person name="Labutti K."/>
            <person name="Salamov A."/>
            <person name="Andreopoulos B."/>
            <person name="Baker S."/>
            <person name="Barry K."/>
            <person name="Bills G."/>
            <person name="Bluhm B."/>
            <person name="Cannon C."/>
            <person name="Castanera R."/>
            <person name="Culley D."/>
            <person name="Daum C."/>
            <person name="Ezra D."/>
            <person name="Gonzalez J."/>
            <person name="Henrissat B."/>
            <person name="Kuo A."/>
            <person name="Liang C."/>
            <person name="Lipzen A."/>
            <person name="Lutzoni F."/>
            <person name="Magnuson J."/>
            <person name="Mondo S."/>
            <person name="Nolan M."/>
            <person name="Ohm R."/>
            <person name="Pangilinan J."/>
            <person name="Park H.-J."/>
            <person name="Ramirez L."/>
            <person name="Alfaro M."/>
            <person name="Sun H."/>
            <person name="Tritt A."/>
            <person name="Yoshinaga Y."/>
            <person name="Zwiers L.-H."/>
            <person name="Turgeon B."/>
            <person name="Goodwin S."/>
            <person name="Spatafora J."/>
            <person name="Crous P."/>
            <person name="Grigoriev I."/>
        </authorList>
    </citation>
    <scope>NUCLEOTIDE SEQUENCE</scope>
    <source>
        <strain evidence="6">CBS 627.86</strain>
    </source>
</reference>
<dbReference type="Pfam" id="PF07690">
    <property type="entry name" value="MFS_1"/>
    <property type="match status" value="1"/>
</dbReference>
<dbReference type="PANTHER" id="PTHR11360">
    <property type="entry name" value="MONOCARBOXYLATE TRANSPORTER"/>
    <property type="match status" value="1"/>
</dbReference>
<dbReference type="InterPro" id="IPR011701">
    <property type="entry name" value="MFS"/>
</dbReference>
<dbReference type="Proteomes" id="UP000799770">
    <property type="component" value="Unassembled WGS sequence"/>
</dbReference>
<feature type="transmembrane region" description="Helical" evidence="4">
    <location>
        <begin position="413"/>
        <end position="437"/>
    </location>
</feature>
<dbReference type="GO" id="GO:0016020">
    <property type="term" value="C:membrane"/>
    <property type="evidence" value="ECO:0007669"/>
    <property type="project" value="UniProtKB-SubCell"/>
</dbReference>
<evidence type="ECO:0000313" key="6">
    <source>
        <dbReference type="EMBL" id="KAF2115462.1"/>
    </source>
</evidence>
<name>A0A6A5Z7R8_9PLEO</name>
<comment type="similarity">
    <text evidence="2">Belongs to the major facilitator superfamily. Monocarboxylate porter (TC 2.A.1.13) family.</text>
</comment>
<dbReference type="AlphaFoldDB" id="A0A6A5Z7R8"/>